<dbReference type="InterPro" id="IPR013482">
    <property type="entry name" value="Molybde_CF_guanTrfase"/>
</dbReference>
<keyword evidence="2" id="KW-0808">Transferase</keyword>
<reference evidence="9 10" key="1">
    <citation type="submission" date="2021-06" db="EMBL/GenBank/DDBJ databases">
        <title>Complete genome of Haloferula helveola possessing various polysaccharide degrading enzymes.</title>
        <authorList>
            <person name="Takami H."/>
            <person name="Huang C."/>
            <person name="Hamasaki K."/>
        </authorList>
    </citation>
    <scope>NUCLEOTIDE SEQUENCE [LARGE SCALE GENOMIC DNA]</scope>
    <source>
        <strain evidence="9 10">CN-1</strain>
    </source>
</reference>
<dbReference type="Proteomes" id="UP001374893">
    <property type="component" value="Chromosome"/>
</dbReference>
<evidence type="ECO:0000256" key="3">
    <source>
        <dbReference type="ARBA" id="ARBA00022723"/>
    </source>
</evidence>
<dbReference type="SUPFAM" id="SSF54285">
    <property type="entry name" value="MoaD/ThiS"/>
    <property type="match status" value="1"/>
</dbReference>
<dbReference type="PANTHER" id="PTHR19136:SF81">
    <property type="entry name" value="MOLYBDENUM COFACTOR GUANYLYLTRANSFERASE"/>
    <property type="match status" value="1"/>
</dbReference>
<evidence type="ECO:0000313" key="9">
    <source>
        <dbReference type="EMBL" id="BCX49563.1"/>
    </source>
</evidence>
<keyword evidence="3" id="KW-0479">Metal-binding</keyword>
<dbReference type="InterPro" id="IPR029044">
    <property type="entry name" value="Nucleotide-diphossugar_trans"/>
</dbReference>
<sequence>MKVLILAGGRSKRMGRDKANIVRPDGTRQLDYIFELAKSVSDDVSLSSNDPSVQLPGIDSIPDALPENGPLGAMLTFGSLVEHTGTVLIIGCDLFLLDRPTLEALIGGHRQDAYATCFSNRIDGRPEPLCAIYSEAALDRLDNVVLERDGKCARHFIESLNPTLLQPPNPVALDNANSPHDLDEAFAKLTHGVTPKTVRILYFAKLREARGLDEEAVETLACTCAGLYEELRFRHRLPLDIDSLRCARNGDFCDWDTLLEPDDEIVFIPPVAGG</sequence>
<dbReference type="RefSeq" id="WP_338686218.1">
    <property type="nucleotide sequence ID" value="NZ_AP024702.1"/>
</dbReference>
<organism evidence="9 10">
    <name type="scientific">Haloferula helveola</name>
    <dbReference type="NCBI Taxonomy" id="490095"/>
    <lineage>
        <taxon>Bacteria</taxon>
        <taxon>Pseudomonadati</taxon>
        <taxon>Verrucomicrobiota</taxon>
        <taxon>Verrucomicrobiia</taxon>
        <taxon>Verrucomicrobiales</taxon>
        <taxon>Verrucomicrobiaceae</taxon>
        <taxon>Haloferula</taxon>
    </lineage>
</organism>
<feature type="domain" description="MobA-like NTP transferase" evidence="8">
    <location>
        <begin position="3"/>
        <end position="159"/>
    </location>
</feature>
<evidence type="ECO:0000256" key="7">
    <source>
        <dbReference type="ARBA" id="ARBA00023150"/>
    </source>
</evidence>
<evidence type="ECO:0000256" key="2">
    <source>
        <dbReference type="ARBA" id="ARBA00022679"/>
    </source>
</evidence>
<protein>
    <submittedName>
        <fullName evidence="9">Molybdopterin converting factor subunit MoaD</fullName>
    </submittedName>
</protein>
<dbReference type="Gene3D" id="3.90.550.10">
    <property type="entry name" value="Spore Coat Polysaccharide Biosynthesis Protein SpsA, Chain A"/>
    <property type="match status" value="1"/>
</dbReference>
<dbReference type="Pfam" id="PF02597">
    <property type="entry name" value="ThiS"/>
    <property type="match status" value="1"/>
</dbReference>
<dbReference type="CDD" id="cd00754">
    <property type="entry name" value="Ubl_MoaD"/>
    <property type="match status" value="1"/>
</dbReference>
<dbReference type="SUPFAM" id="SSF53448">
    <property type="entry name" value="Nucleotide-diphospho-sugar transferases"/>
    <property type="match status" value="1"/>
</dbReference>
<keyword evidence="1" id="KW-0963">Cytoplasm</keyword>
<evidence type="ECO:0000313" key="10">
    <source>
        <dbReference type="Proteomes" id="UP001374893"/>
    </source>
</evidence>
<keyword evidence="10" id="KW-1185">Reference proteome</keyword>
<dbReference type="InterPro" id="IPR003749">
    <property type="entry name" value="ThiS/MoaD-like"/>
</dbReference>
<dbReference type="EMBL" id="AP024702">
    <property type="protein sequence ID" value="BCX49563.1"/>
    <property type="molecule type" value="Genomic_DNA"/>
</dbReference>
<evidence type="ECO:0000256" key="6">
    <source>
        <dbReference type="ARBA" id="ARBA00023134"/>
    </source>
</evidence>
<keyword evidence="6" id="KW-0342">GTP-binding</keyword>
<evidence type="ECO:0000256" key="4">
    <source>
        <dbReference type="ARBA" id="ARBA00022741"/>
    </source>
</evidence>
<dbReference type="InterPro" id="IPR025877">
    <property type="entry name" value="MobA-like_NTP_Trfase"/>
</dbReference>
<dbReference type="Gene3D" id="3.10.20.30">
    <property type="match status" value="1"/>
</dbReference>
<dbReference type="PANTHER" id="PTHR19136">
    <property type="entry name" value="MOLYBDENUM COFACTOR GUANYLYLTRANSFERASE"/>
    <property type="match status" value="1"/>
</dbReference>
<name>A0ABM7RIL2_9BACT</name>
<keyword evidence="5" id="KW-0460">Magnesium</keyword>
<evidence type="ECO:0000259" key="8">
    <source>
        <dbReference type="Pfam" id="PF12804"/>
    </source>
</evidence>
<proteinExistence type="predicted"/>
<dbReference type="CDD" id="cd02503">
    <property type="entry name" value="MobA"/>
    <property type="match status" value="1"/>
</dbReference>
<dbReference type="InterPro" id="IPR016155">
    <property type="entry name" value="Mopterin_synth/thiamin_S_b"/>
</dbReference>
<gene>
    <name evidence="9" type="ORF">HAHE_34710</name>
</gene>
<evidence type="ECO:0000256" key="5">
    <source>
        <dbReference type="ARBA" id="ARBA00022842"/>
    </source>
</evidence>
<keyword evidence="7" id="KW-0501">Molybdenum cofactor biosynthesis</keyword>
<evidence type="ECO:0000256" key="1">
    <source>
        <dbReference type="ARBA" id="ARBA00022490"/>
    </source>
</evidence>
<dbReference type="Pfam" id="PF12804">
    <property type="entry name" value="NTP_transf_3"/>
    <property type="match status" value="1"/>
</dbReference>
<dbReference type="InterPro" id="IPR012675">
    <property type="entry name" value="Beta-grasp_dom_sf"/>
</dbReference>
<accession>A0ABM7RIL2</accession>
<keyword evidence="4" id="KW-0547">Nucleotide-binding</keyword>